<dbReference type="Gene3D" id="3.60.15.10">
    <property type="entry name" value="Ribonuclease Z/Hydroxyacylglutathione hydrolase-like"/>
    <property type="match status" value="1"/>
</dbReference>
<dbReference type="InterPro" id="IPR051013">
    <property type="entry name" value="MBL_superfamily_lactonases"/>
</dbReference>
<dbReference type="Pfam" id="PF00753">
    <property type="entry name" value="Lactamase_B"/>
    <property type="match status" value="1"/>
</dbReference>
<dbReference type="OrthoDB" id="10250730at2759"/>
<feature type="domain" description="Metallo-beta-lactamase" evidence="5">
    <location>
        <begin position="15"/>
        <end position="227"/>
    </location>
</feature>
<organism evidence="6 7">
    <name type="scientific">Lophium mytilinum</name>
    <dbReference type="NCBI Taxonomy" id="390894"/>
    <lineage>
        <taxon>Eukaryota</taxon>
        <taxon>Fungi</taxon>
        <taxon>Dikarya</taxon>
        <taxon>Ascomycota</taxon>
        <taxon>Pezizomycotina</taxon>
        <taxon>Dothideomycetes</taxon>
        <taxon>Pleosporomycetidae</taxon>
        <taxon>Mytilinidiales</taxon>
        <taxon>Mytilinidiaceae</taxon>
        <taxon>Lophium</taxon>
    </lineage>
</organism>
<keyword evidence="2" id="KW-0479">Metal-binding</keyword>
<dbReference type="Proteomes" id="UP000799750">
    <property type="component" value="Unassembled WGS sequence"/>
</dbReference>
<evidence type="ECO:0000256" key="2">
    <source>
        <dbReference type="ARBA" id="ARBA00022723"/>
    </source>
</evidence>
<dbReference type="GO" id="GO:0046872">
    <property type="term" value="F:metal ion binding"/>
    <property type="evidence" value="ECO:0007669"/>
    <property type="project" value="UniProtKB-KW"/>
</dbReference>
<evidence type="ECO:0000256" key="3">
    <source>
        <dbReference type="ARBA" id="ARBA00022801"/>
    </source>
</evidence>
<dbReference type="AlphaFoldDB" id="A0A6A6R9N0"/>
<comment type="similarity">
    <text evidence="1">Belongs to the metallo-beta-lactamase superfamily.</text>
</comment>
<sequence>FLTPVFKGKEWISAPSYSTLIEHPSGRKLLFDLSVRKDWENLSPAITAMNEQIGTKIEAEKGVSDVLSENGINPSEIESVIWSHWHWDHIGDMTTFPSTTSLIVGPGLTSSPIMPGYPSNPESPIRESDYAGRTLTEAPFDTSLKIGPFAAHDFFGDGSFYLLSTPGHAIGHLSALARTTSSSFVLLGGDCCHDPGEFRPTPYLPLPESLSPSPLTLREPHSVCPGSLFQAIHRSKSPTEPFFDIAEGVHENMDSTRESVRGLETFDASDDVLVIIAHDNTLTSVMDVFPKSLNEWNKGSVKVDGRWRFLGDLKEAVEESGNQEVQ</sequence>
<dbReference type="InterPro" id="IPR001279">
    <property type="entry name" value="Metallo-B-lactamas"/>
</dbReference>
<dbReference type="CDD" id="cd07730">
    <property type="entry name" value="metallo-hydrolase-like_MBL-fold"/>
    <property type="match status" value="1"/>
</dbReference>
<gene>
    <name evidence="6" type="ORF">BU16DRAFT_452431</name>
</gene>
<evidence type="ECO:0000256" key="1">
    <source>
        <dbReference type="ARBA" id="ARBA00007749"/>
    </source>
</evidence>
<dbReference type="EMBL" id="MU004183">
    <property type="protein sequence ID" value="KAF2500167.1"/>
    <property type="molecule type" value="Genomic_DNA"/>
</dbReference>
<keyword evidence="3 6" id="KW-0378">Hydrolase</keyword>
<dbReference type="InterPro" id="IPR036866">
    <property type="entry name" value="RibonucZ/Hydroxyglut_hydro"/>
</dbReference>
<evidence type="ECO:0000313" key="7">
    <source>
        <dbReference type="Proteomes" id="UP000799750"/>
    </source>
</evidence>
<reference evidence="6" key="1">
    <citation type="journal article" date="2020" name="Stud. Mycol.">
        <title>101 Dothideomycetes genomes: a test case for predicting lifestyles and emergence of pathogens.</title>
        <authorList>
            <person name="Haridas S."/>
            <person name="Albert R."/>
            <person name="Binder M."/>
            <person name="Bloem J."/>
            <person name="Labutti K."/>
            <person name="Salamov A."/>
            <person name="Andreopoulos B."/>
            <person name="Baker S."/>
            <person name="Barry K."/>
            <person name="Bills G."/>
            <person name="Bluhm B."/>
            <person name="Cannon C."/>
            <person name="Castanera R."/>
            <person name="Culley D."/>
            <person name="Daum C."/>
            <person name="Ezra D."/>
            <person name="Gonzalez J."/>
            <person name="Henrissat B."/>
            <person name="Kuo A."/>
            <person name="Liang C."/>
            <person name="Lipzen A."/>
            <person name="Lutzoni F."/>
            <person name="Magnuson J."/>
            <person name="Mondo S."/>
            <person name="Nolan M."/>
            <person name="Ohm R."/>
            <person name="Pangilinan J."/>
            <person name="Park H.-J."/>
            <person name="Ramirez L."/>
            <person name="Alfaro M."/>
            <person name="Sun H."/>
            <person name="Tritt A."/>
            <person name="Yoshinaga Y."/>
            <person name="Zwiers L.-H."/>
            <person name="Turgeon B."/>
            <person name="Goodwin S."/>
            <person name="Spatafora J."/>
            <person name="Crous P."/>
            <person name="Grigoriev I."/>
        </authorList>
    </citation>
    <scope>NUCLEOTIDE SEQUENCE</scope>
    <source>
        <strain evidence="6">CBS 269.34</strain>
    </source>
</reference>
<dbReference type="PANTHER" id="PTHR42978">
    <property type="entry name" value="QUORUM-QUENCHING LACTONASE YTNP-RELATED-RELATED"/>
    <property type="match status" value="1"/>
</dbReference>
<feature type="non-terminal residue" evidence="6">
    <location>
        <position position="1"/>
    </location>
</feature>
<evidence type="ECO:0000259" key="5">
    <source>
        <dbReference type="SMART" id="SM00849"/>
    </source>
</evidence>
<protein>
    <submittedName>
        <fullName evidence="6">Metallo-hydrolase/oxidoreductase</fullName>
    </submittedName>
</protein>
<proteinExistence type="inferred from homology"/>
<evidence type="ECO:0000313" key="6">
    <source>
        <dbReference type="EMBL" id="KAF2500167.1"/>
    </source>
</evidence>
<name>A0A6A6R9N0_9PEZI</name>
<accession>A0A6A6R9N0</accession>
<evidence type="ECO:0000256" key="4">
    <source>
        <dbReference type="ARBA" id="ARBA00022833"/>
    </source>
</evidence>
<keyword evidence="7" id="KW-1185">Reference proteome</keyword>
<dbReference type="PANTHER" id="PTHR42978:SF5">
    <property type="entry name" value="METALLO-BETA-LACTAMASE DOMAIN-CONTAINING PROTEIN"/>
    <property type="match status" value="1"/>
</dbReference>
<keyword evidence="4" id="KW-0862">Zinc</keyword>
<dbReference type="SMART" id="SM00849">
    <property type="entry name" value="Lactamase_B"/>
    <property type="match status" value="1"/>
</dbReference>
<dbReference type="GO" id="GO:0016787">
    <property type="term" value="F:hydrolase activity"/>
    <property type="evidence" value="ECO:0007669"/>
    <property type="project" value="UniProtKB-KW"/>
</dbReference>
<dbReference type="SUPFAM" id="SSF56281">
    <property type="entry name" value="Metallo-hydrolase/oxidoreductase"/>
    <property type="match status" value="1"/>
</dbReference>